<dbReference type="SMART" id="SM00651">
    <property type="entry name" value="Sm"/>
    <property type="match status" value="1"/>
</dbReference>
<dbReference type="EMBL" id="CP051141">
    <property type="protein sequence ID" value="QIW99676.1"/>
    <property type="molecule type" value="Genomic_DNA"/>
</dbReference>
<evidence type="ECO:0000256" key="10">
    <source>
        <dbReference type="PIRNR" id="PIRNR006609"/>
    </source>
</evidence>
<dbReference type="PANTHER" id="PTHR11021">
    <property type="entry name" value="SMALL NUCLEAR RIBONUCLEOPROTEIN F SNRNP-F"/>
    <property type="match status" value="1"/>
</dbReference>
<dbReference type="InterPro" id="IPR016487">
    <property type="entry name" value="Lsm6/sSmF"/>
</dbReference>
<dbReference type="CDD" id="cd01722">
    <property type="entry name" value="Sm_F"/>
    <property type="match status" value="1"/>
</dbReference>
<evidence type="ECO:0000256" key="4">
    <source>
        <dbReference type="ARBA" id="ARBA00022728"/>
    </source>
</evidence>
<dbReference type="SUPFAM" id="SSF50182">
    <property type="entry name" value="Sm-like ribonucleoproteins"/>
    <property type="match status" value="1"/>
</dbReference>
<sequence>MSFVPLNPRPLLQSLVNEEVRIKLKWGQEYTGRLVSTDSYMNLQLGGAEEWVDGAKAGTLGQVLISEALGVSMGIDPLSFWAPHVMTCVHLYQHIQVQSS</sequence>
<evidence type="ECO:0000313" key="12">
    <source>
        <dbReference type="EMBL" id="QIW99676.1"/>
    </source>
</evidence>
<protein>
    <recommendedName>
        <fullName evidence="9">Sm protein F</fullName>
    </recommendedName>
</protein>
<dbReference type="Gene3D" id="2.30.30.100">
    <property type="match status" value="1"/>
</dbReference>
<dbReference type="GO" id="GO:0005685">
    <property type="term" value="C:U1 snRNP"/>
    <property type="evidence" value="ECO:0007669"/>
    <property type="project" value="TreeGrafter"/>
</dbReference>
<keyword evidence="4 10" id="KW-0747">Spliceosome</keyword>
<dbReference type="InterPro" id="IPR001163">
    <property type="entry name" value="Sm_dom_euk/arc"/>
</dbReference>
<dbReference type="InterPro" id="IPR034100">
    <property type="entry name" value="Sm_F"/>
</dbReference>
<evidence type="ECO:0000256" key="7">
    <source>
        <dbReference type="ARBA" id="ARBA00023242"/>
    </source>
</evidence>
<dbReference type="PROSITE" id="PS52002">
    <property type="entry name" value="SM"/>
    <property type="match status" value="1"/>
</dbReference>
<comment type="subcellular location">
    <subcellularLocation>
        <location evidence="1 10">Nucleus</location>
    </subcellularLocation>
</comment>
<dbReference type="AlphaFoldDB" id="A0A6H0XY23"/>
<dbReference type="PANTHER" id="PTHR11021:SF0">
    <property type="entry name" value="SMALL NUCLEAR RIBONUCLEOPROTEIN F"/>
    <property type="match status" value="1"/>
</dbReference>
<comment type="similarity">
    <text evidence="2 10">Belongs to the snRNP Sm proteins family. SmF/LSm6 subfamily.</text>
</comment>
<dbReference type="OrthoDB" id="409625at2759"/>
<keyword evidence="3 10" id="KW-0507">mRNA processing</keyword>
<dbReference type="InterPro" id="IPR010920">
    <property type="entry name" value="LSM_dom_sf"/>
</dbReference>
<name>A0A6H0XY23_9PEZI</name>
<dbReference type="Pfam" id="PF01423">
    <property type="entry name" value="LSM"/>
    <property type="match status" value="1"/>
</dbReference>
<keyword evidence="7 10" id="KW-0539">Nucleus</keyword>
<evidence type="ECO:0000259" key="11">
    <source>
        <dbReference type="PROSITE" id="PS52002"/>
    </source>
</evidence>
<dbReference type="GO" id="GO:0000398">
    <property type="term" value="P:mRNA splicing, via spliceosome"/>
    <property type="evidence" value="ECO:0007669"/>
    <property type="project" value="InterPro"/>
</dbReference>
<keyword evidence="5 10" id="KW-0694">RNA-binding</keyword>
<proteinExistence type="inferred from homology"/>
<evidence type="ECO:0000256" key="6">
    <source>
        <dbReference type="ARBA" id="ARBA00023187"/>
    </source>
</evidence>
<evidence type="ECO:0000256" key="2">
    <source>
        <dbReference type="ARBA" id="ARBA00007927"/>
    </source>
</evidence>
<dbReference type="GO" id="GO:0003723">
    <property type="term" value="F:RNA binding"/>
    <property type="evidence" value="ECO:0007669"/>
    <property type="project" value="UniProtKB-UniRule"/>
</dbReference>
<evidence type="ECO:0000256" key="8">
    <source>
        <dbReference type="ARBA" id="ARBA00023274"/>
    </source>
</evidence>
<keyword evidence="6 10" id="KW-0508">mRNA splicing</keyword>
<accession>A0A6H0XY23</accession>
<evidence type="ECO:0000256" key="9">
    <source>
        <dbReference type="ARBA" id="ARBA00030144"/>
    </source>
</evidence>
<keyword evidence="8 10" id="KW-0687">Ribonucleoprotein</keyword>
<evidence type="ECO:0000256" key="1">
    <source>
        <dbReference type="ARBA" id="ARBA00004123"/>
    </source>
</evidence>
<dbReference type="InterPro" id="IPR047575">
    <property type="entry name" value="Sm"/>
</dbReference>
<organism evidence="12 13">
    <name type="scientific">Peltaster fructicola</name>
    <dbReference type="NCBI Taxonomy" id="286661"/>
    <lineage>
        <taxon>Eukaryota</taxon>
        <taxon>Fungi</taxon>
        <taxon>Dikarya</taxon>
        <taxon>Ascomycota</taxon>
        <taxon>Pezizomycotina</taxon>
        <taxon>Dothideomycetes</taxon>
        <taxon>Dothideomycetes incertae sedis</taxon>
        <taxon>Peltaster</taxon>
    </lineage>
</organism>
<dbReference type="GO" id="GO:0034715">
    <property type="term" value="C:pICln-Sm protein complex"/>
    <property type="evidence" value="ECO:0007669"/>
    <property type="project" value="TreeGrafter"/>
</dbReference>
<dbReference type="GO" id="GO:0071013">
    <property type="term" value="C:catalytic step 2 spliceosome"/>
    <property type="evidence" value="ECO:0007669"/>
    <property type="project" value="TreeGrafter"/>
</dbReference>
<feature type="domain" description="Sm" evidence="11">
    <location>
        <begin position="7"/>
        <end position="79"/>
    </location>
</feature>
<reference evidence="12 13" key="1">
    <citation type="journal article" date="2016" name="Sci. Rep.">
        <title>Peltaster fructicola genome reveals evolution from an invasive phytopathogen to an ectophytic parasite.</title>
        <authorList>
            <person name="Xu C."/>
            <person name="Chen H."/>
            <person name="Gleason M.L."/>
            <person name="Xu J.R."/>
            <person name="Liu H."/>
            <person name="Zhang R."/>
            <person name="Sun G."/>
        </authorList>
    </citation>
    <scope>NUCLEOTIDE SEQUENCE [LARGE SCALE GENOMIC DNA]</scope>
    <source>
        <strain evidence="12 13">LNHT1506</strain>
    </source>
</reference>
<evidence type="ECO:0000256" key="5">
    <source>
        <dbReference type="ARBA" id="ARBA00022884"/>
    </source>
</evidence>
<keyword evidence="13" id="KW-1185">Reference proteome</keyword>
<dbReference type="Proteomes" id="UP000503462">
    <property type="component" value="Chromosome 3"/>
</dbReference>
<evidence type="ECO:0000256" key="3">
    <source>
        <dbReference type="ARBA" id="ARBA00022664"/>
    </source>
</evidence>
<evidence type="ECO:0000313" key="13">
    <source>
        <dbReference type="Proteomes" id="UP000503462"/>
    </source>
</evidence>
<gene>
    <name evidence="12" type="ORF">AMS68_005194</name>
</gene>